<dbReference type="EMBL" id="JAUZVY010000001">
    <property type="protein sequence ID" value="MDP4528231.1"/>
    <property type="molecule type" value="Genomic_DNA"/>
</dbReference>
<feature type="region of interest" description="Disordered" evidence="1">
    <location>
        <begin position="45"/>
        <end position="71"/>
    </location>
</feature>
<feature type="compositionally biased region" description="Polar residues" evidence="1">
    <location>
        <begin position="45"/>
        <end position="55"/>
    </location>
</feature>
<keyword evidence="3" id="KW-0282">Flagellum</keyword>
<feature type="compositionally biased region" description="Polar residues" evidence="1">
    <location>
        <begin position="326"/>
        <end position="335"/>
    </location>
</feature>
<proteinExistence type="predicted"/>
<dbReference type="CDD" id="cd17470">
    <property type="entry name" value="T3SS_Flik_C"/>
    <property type="match status" value="1"/>
</dbReference>
<feature type="compositionally biased region" description="Low complexity" evidence="1">
    <location>
        <begin position="223"/>
        <end position="241"/>
    </location>
</feature>
<organism evidence="3 4">
    <name type="scientific">Alkalimonas delamerensis</name>
    <dbReference type="NCBI Taxonomy" id="265981"/>
    <lineage>
        <taxon>Bacteria</taxon>
        <taxon>Pseudomonadati</taxon>
        <taxon>Pseudomonadota</taxon>
        <taxon>Gammaproteobacteria</taxon>
        <taxon>Alkalimonas</taxon>
    </lineage>
</organism>
<feature type="region of interest" description="Disordered" evidence="1">
    <location>
        <begin position="388"/>
        <end position="437"/>
    </location>
</feature>
<feature type="compositionally biased region" description="Low complexity" evidence="1">
    <location>
        <begin position="298"/>
        <end position="311"/>
    </location>
</feature>
<feature type="compositionally biased region" description="Low complexity" evidence="1">
    <location>
        <begin position="260"/>
        <end position="275"/>
    </location>
</feature>
<keyword evidence="3" id="KW-0969">Cilium</keyword>
<feature type="region of interest" description="Disordered" evidence="1">
    <location>
        <begin position="593"/>
        <end position="627"/>
    </location>
</feature>
<dbReference type="InterPro" id="IPR038610">
    <property type="entry name" value="FliK-like_C_sf"/>
</dbReference>
<sequence length="641" mass="66642">MADALQMFLLSGAGPVLSMGETATEARHGMDDETAELLPFAKSLASASNSSTQDTDTTERQKAAVAAPQDDDADLLNSENLQAIIADENSSDDDKDAARAWLAIIRNGQRQSAGLTAGQSNQAQLNAAKEGFIGVGINNRSDKATAVAFDATALPGLNDVDHLGDDAAEDAELSEASPKAKAASISLAARWLNSGQASEKSASKEALPMSEKAQRIEKESVTLKGQLTQQGQQTTSGLQQQAVKGNEAAEATAGTDKVISQASSWSQSLAASSEQSADKESDEEGTVDLVSEMPAKNKSSTTSDKSVLSSVQGSHQTSKVSDETGKMTTESQQVKAQPLSEVQLAQAEAEMVGVEPVPAAVVLPAGSKADVSAGTLASAAQERAELQSKAAETVLSSGNRGTGEQSGAQKDQLGSAGVQAAWQQAKADAPSEPGGRFDLLSEQAADKDSAMARTAASSQLQASVSTTMTTPVMQASGTSVSQLMQAQGSTAPVITSTPTVSELLRQPVNLLAADASGQLRERLVLMVRNSVHSADIKLEPAELGSMHIRVSMQQEQASVQFLVQQAHAKEVLEQQLPRLRDMLSEQGIELADGQVAQQQSGQQGQQQGSSAGSSAAEEEGVPAEQRQVVAAASERLVDYYA</sequence>
<dbReference type="Pfam" id="PF02120">
    <property type="entry name" value="Flg_hook"/>
    <property type="match status" value="1"/>
</dbReference>
<name>A0ABT9GMM8_9GAMM</name>
<dbReference type="InterPro" id="IPR052563">
    <property type="entry name" value="FliK"/>
</dbReference>
<evidence type="ECO:0000313" key="3">
    <source>
        <dbReference type="EMBL" id="MDP4528231.1"/>
    </source>
</evidence>
<keyword evidence="4" id="KW-1185">Reference proteome</keyword>
<protein>
    <submittedName>
        <fullName evidence="3">Flagellar hook-length control protein FliK</fullName>
    </submittedName>
</protein>
<feature type="compositionally biased region" description="Polar residues" evidence="1">
    <location>
        <begin position="394"/>
        <end position="409"/>
    </location>
</feature>
<accession>A0ABT9GMM8</accession>
<dbReference type="PANTHER" id="PTHR37533:SF2">
    <property type="entry name" value="FLAGELLAR HOOK-LENGTH CONTROL PROTEIN"/>
    <property type="match status" value="1"/>
</dbReference>
<dbReference type="PANTHER" id="PTHR37533">
    <property type="entry name" value="FLAGELLAR HOOK-LENGTH CONTROL PROTEIN"/>
    <property type="match status" value="1"/>
</dbReference>
<reference evidence="3 4" key="1">
    <citation type="submission" date="2023-08" db="EMBL/GenBank/DDBJ databases">
        <authorList>
            <person name="Joshi A."/>
            <person name="Thite S."/>
        </authorList>
    </citation>
    <scope>NUCLEOTIDE SEQUENCE [LARGE SCALE GENOMIC DNA]</scope>
    <source>
        <strain evidence="3 4">1E1</strain>
    </source>
</reference>
<keyword evidence="3" id="KW-0966">Cell projection</keyword>
<feature type="domain" description="Flagellar hook-length control protein-like C-terminal" evidence="2">
    <location>
        <begin position="521"/>
        <end position="603"/>
    </location>
</feature>
<evidence type="ECO:0000313" key="4">
    <source>
        <dbReference type="Proteomes" id="UP001236258"/>
    </source>
</evidence>
<dbReference type="Proteomes" id="UP001236258">
    <property type="component" value="Unassembled WGS sequence"/>
</dbReference>
<gene>
    <name evidence="3" type="ORF">Q3O59_04205</name>
</gene>
<dbReference type="RefSeq" id="WP_305944375.1">
    <property type="nucleotide sequence ID" value="NZ_JAUZVY010000001.1"/>
</dbReference>
<evidence type="ECO:0000256" key="1">
    <source>
        <dbReference type="SAM" id="MobiDB-lite"/>
    </source>
</evidence>
<feature type="compositionally biased region" description="Low complexity" evidence="1">
    <location>
        <begin position="593"/>
        <end position="615"/>
    </location>
</feature>
<evidence type="ECO:0000259" key="2">
    <source>
        <dbReference type="Pfam" id="PF02120"/>
    </source>
</evidence>
<dbReference type="InterPro" id="IPR021136">
    <property type="entry name" value="Flagellar_hook_control-like_C"/>
</dbReference>
<feature type="region of interest" description="Disordered" evidence="1">
    <location>
        <begin position="223"/>
        <end position="338"/>
    </location>
</feature>
<comment type="caution">
    <text evidence="3">The sequence shown here is derived from an EMBL/GenBank/DDBJ whole genome shotgun (WGS) entry which is preliminary data.</text>
</comment>
<dbReference type="Gene3D" id="3.30.750.140">
    <property type="match status" value="1"/>
</dbReference>